<comment type="similarity">
    <text evidence="1 4">Belongs to the eukaryotic ribosomal protein eL13 family.</text>
</comment>
<organism evidence="6 7">
    <name type="scientific">Daphnia sinensis</name>
    <dbReference type="NCBI Taxonomy" id="1820382"/>
    <lineage>
        <taxon>Eukaryota</taxon>
        <taxon>Metazoa</taxon>
        <taxon>Ecdysozoa</taxon>
        <taxon>Arthropoda</taxon>
        <taxon>Crustacea</taxon>
        <taxon>Branchiopoda</taxon>
        <taxon>Diplostraca</taxon>
        <taxon>Cladocera</taxon>
        <taxon>Anomopoda</taxon>
        <taxon>Daphniidae</taxon>
        <taxon>Daphnia</taxon>
        <taxon>Daphnia similis group</taxon>
    </lineage>
</organism>
<feature type="compositionally biased region" description="Polar residues" evidence="5">
    <location>
        <begin position="134"/>
        <end position="146"/>
    </location>
</feature>
<keyword evidence="7" id="KW-1185">Reference proteome</keyword>
<dbReference type="GO" id="GO:0003723">
    <property type="term" value="F:RNA binding"/>
    <property type="evidence" value="ECO:0007669"/>
    <property type="project" value="TreeGrafter"/>
</dbReference>
<sequence length="203" mass="23639">MVKHNNVIPNNHFRKHWQRNVRVWLNQSQRKHRRLIARRAKAASLSPRPIEALRPAVRCQTIRYNHRARLGRGFTLAEVKAAGLGVQFARSVGISVDHRRKNRNQESLELNKNRLLAYVNKLVLFPRNEKAQSPRPSQDNQKVASASTVNALPALVKRVRSVSKLELERLRKTGAYRSLRQEWNNQRNEGKRLKKEREAAEKN</sequence>
<dbReference type="GO" id="GO:0003735">
    <property type="term" value="F:structural constituent of ribosome"/>
    <property type="evidence" value="ECO:0007669"/>
    <property type="project" value="InterPro"/>
</dbReference>
<comment type="caution">
    <text evidence="6">The sequence shown here is derived from an EMBL/GenBank/DDBJ whole genome shotgun (WGS) entry which is preliminary data.</text>
</comment>
<dbReference type="HAMAP" id="MF_00499">
    <property type="entry name" value="Ribosomal_eL13"/>
    <property type="match status" value="1"/>
</dbReference>
<keyword evidence="3 4" id="KW-0687">Ribonucleoprotein</keyword>
<evidence type="ECO:0000256" key="3">
    <source>
        <dbReference type="ARBA" id="ARBA00023274"/>
    </source>
</evidence>
<accession>A0AAD5PK70</accession>
<name>A0AAD5PK70_9CRUS</name>
<dbReference type="PANTHER" id="PTHR11722:SF0">
    <property type="entry name" value="LARGE RIBOSOMAL SUBUNIT PROTEIN EL13"/>
    <property type="match status" value="1"/>
</dbReference>
<dbReference type="InterPro" id="IPR001380">
    <property type="entry name" value="Ribosomal_eL13"/>
</dbReference>
<gene>
    <name evidence="6" type="ORF">GHT06_007519</name>
</gene>
<dbReference type="PROSITE" id="PS01104">
    <property type="entry name" value="RIBOSOMAL_L13E"/>
    <property type="match status" value="1"/>
</dbReference>
<evidence type="ECO:0000256" key="4">
    <source>
        <dbReference type="RuleBase" id="RU000572"/>
    </source>
</evidence>
<dbReference type="Pfam" id="PF01294">
    <property type="entry name" value="Ribosomal_L13e"/>
    <property type="match status" value="1"/>
</dbReference>
<feature type="compositionally biased region" description="Basic and acidic residues" evidence="5">
    <location>
        <begin position="188"/>
        <end position="203"/>
    </location>
</feature>
<dbReference type="Gene3D" id="1.20.5.110">
    <property type="match status" value="1"/>
</dbReference>
<dbReference type="EMBL" id="WJBH02000197">
    <property type="protein sequence ID" value="KAI9549991.1"/>
    <property type="molecule type" value="Genomic_DNA"/>
</dbReference>
<protein>
    <recommendedName>
        <fullName evidence="4">60S ribosomal protein L13</fullName>
    </recommendedName>
</protein>
<dbReference type="InterPro" id="IPR018256">
    <property type="entry name" value="Ribosomal_eL13_CS"/>
</dbReference>
<dbReference type="GO" id="GO:0022625">
    <property type="term" value="C:cytosolic large ribosomal subunit"/>
    <property type="evidence" value="ECO:0007669"/>
    <property type="project" value="TreeGrafter"/>
</dbReference>
<feature type="region of interest" description="Disordered" evidence="5">
    <location>
        <begin position="127"/>
        <end position="146"/>
    </location>
</feature>
<evidence type="ECO:0000313" key="7">
    <source>
        <dbReference type="Proteomes" id="UP000820818"/>
    </source>
</evidence>
<proteinExistence type="inferred from homology"/>
<dbReference type="PANTHER" id="PTHR11722">
    <property type="entry name" value="60S RIBOSOMAL PROTEIN L13"/>
    <property type="match status" value="1"/>
</dbReference>
<evidence type="ECO:0000313" key="6">
    <source>
        <dbReference type="EMBL" id="KAI9549991.1"/>
    </source>
</evidence>
<dbReference type="GO" id="GO:0006412">
    <property type="term" value="P:translation"/>
    <property type="evidence" value="ECO:0007669"/>
    <property type="project" value="InterPro"/>
</dbReference>
<evidence type="ECO:0000256" key="1">
    <source>
        <dbReference type="ARBA" id="ARBA00005640"/>
    </source>
</evidence>
<dbReference type="AlphaFoldDB" id="A0AAD5PK70"/>
<reference evidence="6" key="1">
    <citation type="submission" date="2022-05" db="EMBL/GenBank/DDBJ databases">
        <title>A multi-omics perspective on studying reproductive biology in Daphnia sinensis.</title>
        <authorList>
            <person name="Jia J."/>
        </authorList>
    </citation>
    <scope>NUCLEOTIDE SEQUENCE</scope>
    <source>
        <strain evidence="6">WSL</strain>
    </source>
</reference>
<evidence type="ECO:0000256" key="5">
    <source>
        <dbReference type="SAM" id="MobiDB-lite"/>
    </source>
</evidence>
<evidence type="ECO:0000256" key="2">
    <source>
        <dbReference type="ARBA" id="ARBA00022980"/>
    </source>
</evidence>
<keyword evidence="2 4" id="KW-0689">Ribosomal protein</keyword>
<feature type="region of interest" description="Disordered" evidence="5">
    <location>
        <begin position="178"/>
        <end position="203"/>
    </location>
</feature>
<dbReference type="Proteomes" id="UP000820818">
    <property type="component" value="Unassembled WGS sequence"/>
</dbReference>